<dbReference type="Proteomes" id="UP000430345">
    <property type="component" value="Unassembled WGS sequence"/>
</dbReference>
<proteinExistence type="inferred from homology"/>
<dbReference type="PANTHER" id="PTHR43335:SF4">
    <property type="entry name" value="ABC TRANSPORTER, ATP-BINDING PROTEIN"/>
    <property type="match status" value="1"/>
</dbReference>
<dbReference type="RefSeq" id="WP_152891665.1">
    <property type="nucleotide sequence ID" value="NZ_WHJC01000335.1"/>
</dbReference>
<keyword evidence="7" id="KW-1185">Reference proteome</keyword>
<evidence type="ECO:0000313" key="6">
    <source>
        <dbReference type="EMBL" id="MPQ44844.1"/>
    </source>
</evidence>
<evidence type="ECO:0000259" key="5">
    <source>
        <dbReference type="PROSITE" id="PS50893"/>
    </source>
</evidence>
<dbReference type="OrthoDB" id="9809205at2"/>
<sequence length="299" mass="33642">MKILEVKNIEVSYKENKVLDNITFSINEGEVVALIGPNGAGKTTLMKILSNLLKADAGEVKICGVLASDNREIYLSKLSSIIETPSLYEELSGYDNIKLISKINNISQEKINSIIEFINIGNELKKKVSKYSLGMKQRLALGIALLTEPKILILDEPTNGLDSKSAIEFKRLLIDLVENHKMSILISSHILSYLDNICTRVLFLKETKIIDRNIDDIKLGCQTIILGIKNQEEVVSKIENMEFVNNVNIINSHKISIETNSSNTANLINKITKQNIKYSTIEILNNNIEKIYTNLYEEK</sequence>
<evidence type="ECO:0000256" key="4">
    <source>
        <dbReference type="ARBA" id="ARBA00022840"/>
    </source>
</evidence>
<organism evidence="6 7">
    <name type="scientific">Clostridium tarantellae</name>
    <dbReference type="NCBI Taxonomy" id="39493"/>
    <lineage>
        <taxon>Bacteria</taxon>
        <taxon>Bacillati</taxon>
        <taxon>Bacillota</taxon>
        <taxon>Clostridia</taxon>
        <taxon>Eubacteriales</taxon>
        <taxon>Clostridiaceae</taxon>
        <taxon>Clostridium</taxon>
    </lineage>
</organism>
<dbReference type="EMBL" id="WHJC01000335">
    <property type="protein sequence ID" value="MPQ44844.1"/>
    <property type="molecule type" value="Genomic_DNA"/>
</dbReference>
<dbReference type="GO" id="GO:0016887">
    <property type="term" value="F:ATP hydrolysis activity"/>
    <property type="evidence" value="ECO:0007669"/>
    <property type="project" value="InterPro"/>
</dbReference>
<keyword evidence="4 6" id="KW-0067">ATP-binding</keyword>
<dbReference type="InterPro" id="IPR017871">
    <property type="entry name" value="ABC_transporter-like_CS"/>
</dbReference>
<dbReference type="InterPro" id="IPR027417">
    <property type="entry name" value="P-loop_NTPase"/>
</dbReference>
<dbReference type="Gene3D" id="3.40.50.300">
    <property type="entry name" value="P-loop containing nucleotide triphosphate hydrolases"/>
    <property type="match status" value="1"/>
</dbReference>
<dbReference type="SMART" id="SM00382">
    <property type="entry name" value="AAA"/>
    <property type="match status" value="1"/>
</dbReference>
<dbReference type="PROSITE" id="PS00211">
    <property type="entry name" value="ABC_TRANSPORTER_1"/>
    <property type="match status" value="1"/>
</dbReference>
<dbReference type="GO" id="GO:0005524">
    <property type="term" value="F:ATP binding"/>
    <property type="evidence" value="ECO:0007669"/>
    <property type="project" value="UniProtKB-KW"/>
</dbReference>
<dbReference type="Pfam" id="PF00005">
    <property type="entry name" value="ABC_tran"/>
    <property type="match status" value="1"/>
</dbReference>
<keyword evidence="3" id="KW-0547">Nucleotide-binding</keyword>
<evidence type="ECO:0000256" key="1">
    <source>
        <dbReference type="ARBA" id="ARBA00005417"/>
    </source>
</evidence>
<dbReference type="SUPFAM" id="SSF52540">
    <property type="entry name" value="P-loop containing nucleoside triphosphate hydrolases"/>
    <property type="match status" value="1"/>
</dbReference>
<dbReference type="PROSITE" id="PS50893">
    <property type="entry name" value="ABC_TRANSPORTER_2"/>
    <property type="match status" value="1"/>
</dbReference>
<dbReference type="InterPro" id="IPR003439">
    <property type="entry name" value="ABC_transporter-like_ATP-bd"/>
</dbReference>
<feature type="domain" description="ABC transporter" evidence="5">
    <location>
        <begin position="4"/>
        <end position="231"/>
    </location>
</feature>
<name>A0A6I1MP48_9CLOT</name>
<keyword evidence="2" id="KW-0813">Transport</keyword>
<gene>
    <name evidence="6" type="ORF">GBZ86_13975</name>
</gene>
<evidence type="ECO:0000256" key="3">
    <source>
        <dbReference type="ARBA" id="ARBA00022741"/>
    </source>
</evidence>
<dbReference type="PANTHER" id="PTHR43335">
    <property type="entry name" value="ABC TRANSPORTER, ATP-BINDING PROTEIN"/>
    <property type="match status" value="1"/>
</dbReference>
<dbReference type="InterPro" id="IPR003593">
    <property type="entry name" value="AAA+_ATPase"/>
</dbReference>
<dbReference type="AlphaFoldDB" id="A0A6I1MP48"/>
<comment type="caution">
    <text evidence="6">The sequence shown here is derived from an EMBL/GenBank/DDBJ whole genome shotgun (WGS) entry which is preliminary data.</text>
</comment>
<protein>
    <submittedName>
        <fullName evidence="6">ATP-binding cassette domain-containing protein</fullName>
    </submittedName>
</protein>
<evidence type="ECO:0000313" key="7">
    <source>
        <dbReference type="Proteomes" id="UP000430345"/>
    </source>
</evidence>
<comment type="similarity">
    <text evidence="1">Belongs to the ABC transporter superfamily.</text>
</comment>
<reference evidence="6 7" key="1">
    <citation type="submission" date="2019-10" db="EMBL/GenBank/DDBJ databases">
        <title>The Genome Sequence of Clostridium tarantellae Isolated from Fish Brain.</title>
        <authorList>
            <person name="Bano L."/>
            <person name="Kiel M."/>
            <person name="Sales G."/>
            <person name="Doxey A.C."/>
            <person name="Mansfield M.J."/>
            <person name="Schiavone M."/>
            <person name="Rossetto O."/>
            <person name="Pirazzini M."/>
            <person name="Dobrindt U."/>
            <person name="Montecucco C."/>
        </authorList>
    </citation>
    <scope>NUCLEOTIDE SEQUENCE [LARGE SCALE GENOMIC DNA]</scope>
    <source>
        <strain evidence="6 7">DSM 3997</strain>
    </source>
</reference>
<evidence type="ECO:0000256" key="2">
    <source>
        <dbReference type="ARBA" id="ARBA00022448"/>
    </source>
</evidence>
<accession>A0A6I1MP48</accession>